<feature type="non-terminal residue" evidence="6">
    <location>
        <position position="429"/>
    </location>
</feature>
<feature type="domain" description="Cobalamin-independent methionine synthase MetE C-terminal/archaeal" evidence="4">
    <location>
        <begin position="230"/>
        <end position="408"/>
    </location>
</feature>
<accession>A0ABM0MLP6</accession>
<dbReference type="GeneID" id="102810278"/>
<dbReference type="CDD" id="cd03311">
    <property type="entry name" value="CIMS_C_terminal_like"/>
    <property type="match status" value="1"/>
</dbReference>
<protein>
    <submittedName>
        <fullName evidence="6">Uncharacterized protein LOC102810278</fullName>
    </submittedName>
</protein>
<evidence type="ECO:0000256" key="2">
    <source>
        <dbReference type="ARBA" id="ARBA00022723"/>
    </source>
</evidence>
<dbReference type="InterPro" id="IPR002629">
    <property type="entry name" value="Met_Synth_C/arc"/>
</dbReference>
<evidence type="ECO:0000313" key="6">
    <source>
        <dbReference type="RefSeq" id="XP_006820937.1"/>
    </source>
</evidence>
<gene>
    <name evidence="6" type="primary">LOC102810278</name>
</gene>
<organism evidence="5 6">
    <name type="scientific">Saccoglossus kowalevskii</name>
    <name type="common">Acorn worm</name>
    <dbReference type="NCBI Taxonomy" id="10224"/>
    <lineage>
        <taxon>Eukaryota</taxon>
        <taxon>Metazoa</taxon>
        <taxon>Hemichordata</taxon>
        <taxon>Enteropneusta</taxon>
        <taxon>Harrimaniidae</taxon>
        <taxon>Saccoglossus</taxon>
    </lineage>
</organism>
<dbReference type="SUPFAM" id="SSF51726">
    <property type="entry name" value="UROD/MetE-like"/>
    <property type="match status" value="1"/>
</dbReference>
<reference evidence="6" key="1">
    <citation type="submission" date="2025-08" db="UniProtKB">
        <authorList>
            <consortium name="RefSeq"/>
        </authorList>
    </citation>
    <scope>IDENTIFICATION</scope>
    <source>
        <tissue evidence="6">Testes</tissue>
    </source>
</reference>
<evidence type="ECO:0000256" key="1">
    <source>
        <dbReference type="ARBA" id="ARBA00001947"/>
    </source>
</evidence>
<dbReference type="PANTHER" id="PTHR30519">
    <property type="entry name" value="5-METHYLTETRAHYDROPTEROYLTRIGLUTAMATE--HOMOCYSTEINE METHYLTRANSFERASE"/>
    <property type="match status" value="1"/>
</dbReference>
<name>A0ABM0MLP6_SACKO</name>
<dbReference type="Gene3D" id="3.20.20.210">
    <property type="match status" value="1"/>
</dbReference>
<dbReference type="Proteomes" id="UP000694865">
    <property type="component" value="Unplaced"/>
</dbReference>
<keyword evidence="2" id="KW-0479">Metal-binding</keyword>
<keyword evidence="3" id="KW-0862">Zinc</keyword>
<evidence type="ECO:0000259" key="4">
    <source>
        <dbReference type="Pfam" id="PF01717"/>
    </source>
</evidence>
<evidence type="ECO:0000256" key="3">
    <source>
        <dbReference type="ARBA" id="ARBA00022833"/>
    </source>
</evidence>
<keyword evidence="5" id="KW-1185">Reference proteome</keyword>
<evidence type="ECO:0000313" key="5">
    <source>
        <dbReference type="Proteomes" id="UP000694865"/>
    </source>
</evidence>
<dbReference type="Pfam" id="PF01717">
    <property type="entry name" value="Meth_synt_2"/>
    <property type="match status" value="1"/>
</dbReference>
<proteinExistence type="predicted"/>
<comment type="cofactor">
    <cofactor evidence="1">
        <name>Zn(2+)</name>
        <dbReference type="ChEBI" id="CHEBI:29105"/>
    </cofactor>
</comment>
<dbReference type="NCBIfam" id="NF006589">
    <property type="entry name" value="PRK09121.1"/>
    <property type="match status" value="1"/>
</dbReference>
<dbReference type="InterPro" id="IPR038071">
    <property type="entry name" value="UROD/MetE-like_sf"/>
</dbReference>
<dbReference type="RefSeq" id="XP_006820937.1">
    <property type="nucleotide sequence ID" value="XM_006820874.1"/>
</dbReference>
<sequence>MGQERAEALAGGAVALDVDGVVRQAVVAVARGHGARQHGADGAVAVAHRHDERDLLAAFQRGLAALDQLVVQRAGQAVVLLFGLAHVGVGLGLVEHAGEVQALRLPVFDARAHVEQVGAADQVVELADAQLGHDLAHFLGDEEEEVDDVLGLALELLAQHRILRGHAHRAGVQVALAHHDAAFDDQRRRGEAELVGAQQSADDDVAAGLHLAVGLHADAAAQRLIVKKLLPTSTAGSLPKPSWLAEPETLWSPWKLQDGGLIEGKQDALRLSLQEQQHAGIDIVSDGEQTRQHFVTTFIEHLDGVDFENRKTVRIRDRYDASVPTVVGAVARRKPVFVEDAKFLRQQTKQPIKWALPGPMTMIDTLYDDHYKSREKLAWEFAKILNQEAKELEAAGVDIIQFDEPAFNVFFDEVNDWGVATLERAIEGL</sequence>